<dbReference type="AlphaFoldDB" id="A0A7S7RML2"/>
<accession>A0A7S7RML2</accession>
<dbReference type="EMBL" id="CP054492">
    <property type="protein sequence ID" value="QOY51450.1"/>
    <property type="molecule type" value="Genomic_DNA"/>
</dbReference>
<proteinExistence type="predicted"/>
<sequence>MLSYHLQSALCDLRDLIKITESDVEDIKEARNNPQFERLTLKEEKLKSFESKKAMIDHEISSLMTKSPDKDLPDLLNEEQHVALGELRVELSNLREVNKRYAKLVLAVSNLYNTFLERIVPTEMQGYKKVASKNSAILEVRV</sequence>
<name>A0A7S7RML2_9BACT</name>
<evidence type="ECO:0000313" key="1">
    <source>
        <dbReference type="EMBL" id="QOY51450.1"/>
    </source>
</evidence>
<gene>
    <name evidence="1" type="ORF">HUE88_10020</name>
</gene>
<dbReference type="KEGG" id="sbal:HUE88_10020"/>
<keyword evidence="2" id="KW-1185">Reference proteome</keyword>
<dbReference type="Proteomes" id="UP000593994">
    <property type="component" value="Chromosome"/>
</dbReference>
<protein>
    <recommendedName>
        <fullName evidence="3">Flagellar protein FlgN</fullName>
    </recommendedName>
</protein>
<evidence type="ECO:0000313" key="2">
    <source>
        <dbReference type="Proteomes" id="UP000593994"/>
    </source>
</evidence>
<evidence type="ECO:0008006" key="3">
    <source>
        <dbReference type="Google" id="ProtNLM"/>
    </source>
</evidence>
<organism evidence="1 2">
    <name type="scientific">Candidatus Sulfurimonas baltica</name>
    <dbReference type="NCBI Taxonomy" id="2740404"/>
    <lineage>
        <taxon>Bacteria</taxon>
        <taxon>Pseudomonadati</taxon>
        <taxon>Campylobacterota</taxon>
        <taxon>Epsilonproteobacteria</taxon>
        <taxon>Campylobacterales</taxon>
        <taxon>Sulfurimonadaceae</taxon>
        <taxon>Sulfurimonas</taxon>
    </lineage>
</organism>
<reference evidence="1 2" key="1">
    <citation type="submission" date="2020-05" db="EMBL/GenBank/DDBJ databases">
        <title>Sulfurimonas marisnigri, sp. nov., and Sulfurimonas baltica, sp. nov., manganese oxide reducing chemolithoautotrophs of the class Epsilonproteobacteria isolated from the pelagic redoxclines of the Black and Baltic Seas and emended description of the genus Sulfurimonas.</title>
        <authorList>
            <person name="Henkel J.V."/>
            <person name="Laudan C."/>
            <person name="Werner J."/>
            <person name="Neu T."/>
            <person name="Plewe S."/>
            <person name="Sproer C."/>
            <person name="Bunk B."/>
            <person name="Schulz-Vogt H.N."/>
        </authorList>
    </citation>
    <scope>NUCLEOTIDE SEQUENCE [LARGE SCALE GENOMIC DNA]</scope>
    <source>
        <strain evidence="1 2">GD2</strain>
    </source>
</reference>
<dbReference type="RefSeq" id="WP_194368640.1">
    <property type="nucleotide sequence ID" value="NZ_CP054492.1"/>
</dbReference>